<keyword evidence="10" id="KW-0418">Kinase</keyword>
<evidence type="ECO:0000256" key="8">
    <source>
        <dbReference type="ARBA" id="ARBA00022737"/>
    </source>
</evidence>
<dbReference type="FunFam" id="3.30.200.20:FF:000142">
    <property type="entry name" value="Cysteine-rich receptor-like protein kinase 10"/>
    <property type="match status" value="1"/>
</dbReference>
<feature type="chain" id="PRO_5017263303" description="non-specific serine/threonine protein kinase" evidence="21">
    <location>
        <begin position="24"/>
        <end position="622"/>
    </location>
</feature>
<keyword evidence="12 20" id="KW-1133">Transmembrane helix</keyword>
<comment type="catalytic activity">
    <reaction evidence="17">
        <text>L-seryl-[protein] + ATP = O-phospho-L-seryl-[protein] + ADP + H(+)</text>
        <dbReference type="Rhea" id="RHEA:17989"/>
        <dbReference type="Rhea" id="RHEA-COMP:9863"/>
        <dbReference type="Rhea" id="RHEA-COMP:11604"/>
        <dbReference type="ChEBI" id="CHEBI:15378"/>
        <dbReference type="ChEBI" id="CHEBI:29999"/>
        <dbReference type="ChEBI" id="CHEBI:30616"/>
        <dbReference type="ChEBI" id="CHEBI:83421"/>
        <dbReference type="ChEBI" id="CHEBI:456216"/>
        <dbReference type="EC" id="2.7.11.1"/>
    </reaction>
</comment>
<name>A0A397KV71_BRACM</name>
<evidence type="ECO:0000313" key="24">
    <source>
        <dbReference type="EMBL" id="RIA04060.1"/>
    </source>
</evidence>
<evidence type="ECO:0000256" key="21">
    <source>
        <dbReference type="SAM" id="SignalP"/>
    </source>
</evidence>
<keyword evidence="4" id="KW-0597">Phosphoprotein</keyword>
<dbReference type="Gene3D" id="3.30.200.20">
    <property type="entry name" value="Phosphorylase Kinase, domain 1"/>
    <property type="match status" value="1"/>
</dbReference>
<keyword evidence="13 20" id="KW-0472">Membrane</keyword>
<proteinExistence type="predicted"/>
<dbReference type="Gene3D" id="3.30.430.20">
    <property type="entry name" value="Gnk2 domain, C-X8-C-X2-C motif"/>
    <property type="match status" value="2"/>
</dbReference>
<evidence type="ECO:0000256" key="2">
    <source>
        <dbReference type="ARBA" id="ARBA00012513"/>
    </source>
</evidence>
<keyword evidence="5" id="KW-0808">Transferase</keyword>
<dbReference type="InterPro" id="IPR000719">
    <property type="entry name" value="Prot_kinase_dom"/>
</dbReference>
<evidence type="ECO:0000256" key="11">
    <source>
        <dbReference type="ARBA" id="ARBA00022840"/>
    </source>
</evidence>
<feature type="domain" description="Gnk2-homologous" evidence="23">
    <location>
        <begin position="30"/>
        <end position="135"/>
    </location>
</feature>
<feature type="domain" description="Gnk2-homologous" evidence="23">
    <location>
        <begin position="141"/>
        <end position="250"/>
    </location>
</feature>
<evidence type="ECO:0000256" key="10">
    <source>
        <dbReference type="ARBA" id="ARBA00022777"/>
    </source>
</evidence>
<evidence type="ECO:0000256" key="12">
    <source>
        <dbReference type="ARBA" id="ARBA00022989"/>
    </source>
</evidence>
<dbReference type="GO" id="GO:0005524">
    <property type="term" value="F:ATP binding"/>
    <property type="evidence" value="ECO:0007669"/>
    <property type="project" value="UniProtKB-UniRule"/>
</dbReference>
<dbReference type="AlphaFoldDB" id="A0A397KV71"/>
<evidence type="ECO:0000256" key="5">
    <source>
        <dbReference type="ARBA" id="ARBA00022679"/>
    </source>
</evidence>
<evidence type="ECO:0000256" key="1">
    <source>
        <dbReference type="ARBA" id="ARBA00004167"/>
    </source>
</evidence>
<evidence type="ECO:0000259" key="22">
    <source>
        <dbReference type="PROSITE" id="PS50011"/>
    </source>
</evidence>
<keyword evidence="7 21" id="KW-0732">Signal</keyword>
<dbReference type="Pfam" id="PF01657">
    <property type="entry name" value="Stress-antifung"/>
    <property type="match status" value="2"/>
</dbReference>
<dbReference type="PROSITE" id="PS50011">
    <property type="entry name" value="PROTEIN_KINASE_DOM"/>
    <property type="match status" value="1"/>
</dbReference>
<evidence type="ECO:0000256" key="14">
    <source>
        <dbReference type="ARBA" id="ARBA00023170"/>
    </source>
</evidence>
<reference evidence="24" key="1">
    <citation type="submission" date="2018-06" db="EMBL/GenBank/DDBJ databases">
        <title>WGS assembly of Brassica rapa FPsc.</title>
        <authorList>
            <person name="Bowman J."/>
            <person name="Kohchi T."/>
            <person name="Yamato K."/>
            <person name="Jenkins J."/>
            <person name="Shu S."/>
            <person name="Ishizaki K."/>
            <person name="Yamaoka S."/>
            <person name="Nishihama R."/>
            <person name="Nakamura Y."/>
            <person name="Berger F."/>
            <person name="Adam C."/>
            <person name="Aki S."/>
            <person name="Althoff F."/>
            <person name="Araki T."/>
            <person name="Arteaga-Vazquez M."/>
            <person name="Balasubrmanian S."/>
            <person name="Bauer D."/>
            <person name="Boehm C."/>
            <person name="Briginshaw L."/>
            <person name="Caballero-Perez J."/>
            <person name="Catarino B."/>
            <person name="Chen F."/>
            <person name="Chiyoda S."/>
            <person name="Chovatia M."/>
            <person name="Davies K."/>
            <person name="Delmans M."/>
            <person name="Demura T."/>
            <person name="Dierschke T."/>
            <person name="Dolan L."/>
            <person name="Dorantes-Acosta A."/>
            <person name="Eklund D."/>
            <person name="Florent S."/>
            <person name="Flores-Sandoval E."/>
            <person name="Fujiyama A."/>
            <person name="Fukuzawa H."/>
            <person name="Galik B."/>
            <person name="Grimanelli D."/>
            <person name="Grimwood J."/>
            <person name="Grossniklaus U."/>
            <person name="Hamada T."/>
            <person name="Haseloff J."/>
            <person name="Hetherington A."/>
            <person name="Higo A."/>
            <person name="Hirakawa Y."/>
            <person name="Hundley H."/>
            <person name="Ikeda Y."/>
            <person name="Inoue K."/>
            <person name="Inoue S."/>
            <person name="Ishida S."/>
            <person name="Jia Q."/>
            <person name="Kakita M."/>
            <person name="Kanazawa T."/>
            <person name="Kawai Y."/>
            <person name="Kawashima T."/>
            <person name="Kennedy M."/>
            <person name="Kinose K."/>
            <person name="Kinoshita T."/>
            <person name="Kohara Y."/>
            <person name="Koide E."/>
            <person name="Komatsu K."/>
            <person name="Kopischke S."/>
            <person name="Kubo M."/>
            <person name="Kyozuka J."/>
            <person name="Lagercrantz U."/>
            <person name="Lin S."/>
            <person name="Lindquist E."/>
            <person name="Lipzen A."/>
            <person name="Lu C."/>
            <person name="Luna E."/>
            <person name="Martienssen R."/>
            <person name="Minamino N."/>
            <person name="Mizutani M."/>
            <person name="Mizutani M."/>
            <person name="Mochizuki N."/>
            <person name="Monte I."/>
            <person name="Mosher R."/>
            <person name="Nagasaki H."/>
            <person name="Nakagami H."/>
            <person name="Naramoto S."/>
            <person name="Nishitani K."/>
            <person name="Ohtani M."/>
            <person name="Okamoto T."/>
            <person name="Okumura M."/>
            <person name="Phillips J."/>
            <person name="Pollak B."/>
            <person name="Reinders A."/>
            <person name="Roevekamp M."/>
            <person name="Sano R."/>
            <person name="Sawa S."/>
            <person name="Schmid M."/>
            <person name="Shirakawa M."/>
            <person name="Solano R."/>
            <person name="Spunde A."/>
            <person name="Suetsugu N."/>
            <person name="Sugano S."/>
            <person name="Sugiyama A."/>
            <person name="Sun R."/>
            <person name="Suzuki Y."/>
            <person name="Takenaka M."/>
            <person name="Takezawa D."/>
            <person name="Tomogane H."/>
            <person name="Tsuzuki M."/>
            <person name="Ueda T."/>
            <person name="Umeda M."/>
            <person name="Ward J."/>
            <person name="Watanabe Y."/>
            <person name="Yazaki K."/>
            <person name="Yokoyama R."/>
            <person name="Yoshitake Y."/>
            <person name="Yotsui I."/>
            <person name="Zachgo S."/>
            <person name="Schmutz J."/>
        </authorList>
    </citation>
    <scope>NUCLEOTIDE SEQUENCE [LARGE SCALE GENOMIC DNA]</scope>
</reference>
<keyword evidence="8" id="KW-0677">Repeat</keyword>
<feature type="signal peptide" evidence="21">
    <location>
        <begin position="1"/>
        <end position="23"/>
    </location>
</feature>
<keyword evidence="11 18" id="KW-0067">ATP-binding</keyword>
<organism evidence="24">
    <name type="scientific">Brassica campestris</name>
    <name type="common">Field mustard</name>
    <dbReference type="NCBI Taxonomy" id="3711"/>
    <lineage>
        <taxon>Eukaryota</taxon>
        <taxon>Viridiplantae</taxon>
        <taxon>Streptophyta</taxon>
        <taxon>Embryophyta</taxon>
        <taxon>Tracheophyta</taxon>
        <taxon>Spermatophyta</taxon>
        <taxon>Magnoliopsida</taxon>
        <taxon>eudicotyledons</taxon>
        <taxon>Gunneridae</taxon>
        <taxon>Pentapetalae</taxon>
        <taxon>rosids</taxon>
        <taxon>malvids</taxon>
        <taxon>Brassicales</taxon>
        <taxon>Brassicaceae</taxon>
        <taxon>Brassiceae</taxon>
        <taxon>Brassica</taxon>
    </lineage>
</organism>
<keyword evidence="15" id="KW-0325">Glycoprotein</keyword>
<evidence type="ECO:0000256" key="15">
    <source>
        <dbReference type="ARBA" id="ARBA00023180"/>
    </source>
</evidence>
<feature type="region of interest" description="Disordered" evidence="19">
    <location>
        <begin position="600"/>
        <end position="622"/>
    </location>
</feature>
<keyword evidence="14" id="KW-0675">Receptor</keyword>
<dbReference type="PANTHER" id="PTHR27002:SF1091">
    <property type="entry name" value="CYSTEINE-RICH RECEPTOR-LIKE PROTEIN KINASE 28-RELATED"/>
    <property type="match status" value="1"/>
</dbReference>
<feature type="region of interest" description="Disordered" evidence="19">
    <location>
        <begin position="259"/>
        <end position="283"/>
    </location>
</feature>
<evidence type="ECO:0000256" key="6">
    <source>
        <dbReference type="ARBA" id="ARBA00022692"/>
    </source>
</evidence>
<dbReference type="PROSITE" id="PS51473">
    <property type="entry name" value="GNK2"/>
    <property type="match status" value="2"/>
</dbReference>
<feature type="transmembrane region" description="Helical" evidence="20">
    <location>
        <begin position="289"/>
        <end position="311"/>
    </location>
</feature>
<evidence type="ECO:0000256" key="19">
    <source>
        <dbReference type="SAM" id="MobiDB-lite"/>
    </source>
</evidence>
<evidence type="ECO:0000256" key="18">
    <source>
        <dbReference type="PROSITE-ProRule" id="PRU10141"/>
    </source>
</evidence>
<dbReference type="FunFam" id="1.10.510.10:FF:001023">
    <property type="entry name" value="Os07g0541700 protein"/>
    <property type="match status" value="1"/>
</dbReference>
<comment type="subcellular location">
    <subcellularLocation>
        <location evidence="1">Membrane</location>
        <topology evidence="1">Single-pass membrane protein</topology>
    </subcellularLocation>
</comment>
<dbReference type="FunFam" id="3.30.430.20:FF:000002">
    <property type="entry name" value="Cysteine-rich receptor-like protein kinase 10"/>
    <property type="match status" value="1"/>
</dbReference>
<feature type="domain" description="Protein kinase" evidence="22">
    <location>
        <begin position="359"/>
        <end position="622"/>
    </location>
</feature>
<dbReference type="InterPro" id="IPR002902">
    <property type="entry name" value="GNK2"/>
</dbReference>
<dbReference type="GO" id="GO:0016020">
    <property type="term" value="C:membrane"/>
    <property type="evidence" value="ECO:0007669"/>
    <property type="project" value="UniProtKB-SubCell"/>
</dbReference>
<accession>A0A397KV71</accession>
<keyword evidence="6 20" id="KW-0812">Transmembrane</keyword>
<feature type="compositionally biased region" description="Low complexity" evidence="19">
    <location>
        <begin position="600"/>
        <end position="611"/>
    </location>
</feature>
<feature type="binding site" evidence="18">
    <location>
        <position position="387"/>
    </location>
    <ligand>
        <name>ATP</name>
        <dbReference type="ChEBI" id="CHEBI:30616"/>
    </ligand>
</feature>
<evidence type="ECO:0000256" key="9">
    <source>
        <dbReference type="ARBA" id="ARBA00022741"/>
    </source>
</evidence>
<dbReference type="InterPro" id="IPR017441">
    <property type="entry name" value="Protein_kinase_ATP_BS"/>
</dbReference>
<dbReference type="Proteomes" id="UP000264353">
    <property type="component" value="Unassembled WGS sequence"/>
</dbReference>
<evidence type="ECO:0000256" key="3">
    <source>
        <dbReference type="ARBA" id="ARBA00022527"/>
    </source>
</evidence>
<keyword evidence="9 18" id="KW-0547">Nucleotide-binding</keyword>
<evidence type="ECO:0000256" key="4">
    <source>
        <dbReference type="ARBA" id="ARBA00022553"/>
    </source>
</evidence>
<dbReference type="InterPro" id="IPR011009">
    <property type="entry name" value="Kinase-like_dom_sf"/>
</dbReference>
<comment type="catalytic activity">
    <reaction evidence="16">
        <text>L-threonyl-[protein] + ATP = O-phospho-L-threonyl-[protein] + ADP + H(+)</text>
        <dbReference type="Rhea" id="RHEA:46608"/>
        <dbReference type="Rhea" id="RHEA-COMP:11060"/>
        <dbReference type="Rhea" id="RHEA-COMP:11605"/>
        <dbReference type="ChEBI" id="CHEBI:15378"/>
        <dbReference type="ChEBI" id="CHEBI:30013"/>
        <dbReference type="ChEBI" id="CHEBI:30616"/>
        <dbReference type="ChEBI" id="CHEBI:61977"/>
        <dbReference type="ChEBI" id="CHEBI:456216"/>
        <dbReference type="EC" id="2.7.11.1"/>
    </reaction>
</comment>
<protein>
    <recommendedName>
        <fullName evidence="2">non-specific serine/threonine protein kinase</fullName>
        <ecNumber evidence="2">2.7.11.1</ecNumber>
    </recommendedName>
</protein>
<dbReference type="PROSITE" id="PS00107">
    <property type="entry name" value="PROTEIN_KINASE_ATP"/>
    <property type="match status" value="1"/>
</dbReference>
<dbReference type="FunFam" id="3.30.430.20:FF:000009">
    <property type="entry name" value="Cysteine-rich receptor-like protein kinase 28"/>
    <property type="match status" value="1"/>
</dbReference>
<evidence type="ECO:0000256" key="7">
    <source>
        <dbReference type="ARBA" id="ARBA00022729"/>
    </source>
</evidence>
<dbReference type="Pfam" id="PF07714">
    <property type="entry name" value="PK_Tyr_Ser-Thr"/>
    <property type="match status" value="1"/>
</dbReference>
<dbReference type="Gene3D" id="1.10.510.10">
    <property type="entry name" value="Transferase(Phosphotransferase) domain 1"/>
    <property type="match status" value="2"/>
</dbReference>
<evidence type="ECO:0000256" key="13">
    <source>
        <dbReference type="ARBA" id="ARBA00023136"/>
    </source>
</evidence>
<dbReference type="EC" id="2.7.11.1" evidence="2"/>
<dbReference type="SUPFAM" id="SSF56112">
    <property type="entry name" value="Protein kinase-like (PK-like)"/>
    <property type="match status" value="1"/>
</dbReference>
<dbReference type="CDD" id="cd23509">
    <property type="entry name" value="Gnk2-like"/>
    <property type="match status" value="2"/>
</dbReference>
<evidence type="ECO:0000256" key="16">
    <source>
        <dbReference type="ARBA" id="ARBA00047899"/>
    </source>
</evidence>
<keyword evidence="3" id="KW-0723">Serine/threonine-protein kinase</keyword>
<evidence type="ECO:0000256" key="20">
    <source>
        <dbReference type="SAM" id="Phobius"/>
    </source>
</evidence>
<evidence type="ECO:0000256" key="17">
    <source>
        <dbReference type="ARBA" id="ARBA00048679"/>
    </source>
</evidence>
<evidence type="ECO:0000259" key="23">
    <source>
        <dbReference type="PROSITE" id="PS51473"/>
    </source>
</evidence>
<dbReference type="InterPro" id="IPR038408">
    <property type="entry name" value="GNK2_sf"/>
</dbReference>
<dbReference type="InterPro" id="IPR001245">
    <property type="entry name" value="Ser-Thr/Tyr_kinase_cat_dom"/>
</dbReference>
<dbReference type="PANTHER" id="PTHR27002">
    <property type="entry name" value="RECEPTOR-LIKE SERINE/THREONINE-PROTEIN KINASE SD1-8"/>
    <property type="match status" value="1"/>
</dbReference>
<dbReference type="EMBL" id="KZ868778">
    <property type="protein sequence ID" value="RIA04060.1"/>
    <property type="molecule type" value="Genomic_DNA"/>
</dbReference>
<dbReference type="GO" id="GO:0004674">
    <property type="term" value="F:protein serine/threonine kinase activity"/>
    <property type="evidence" value="ECO:0007669"/>
    <property type="project" value="UniProtKB-KW"/>
</dbReference>
<sequence length="622" mass="69238">MEHVRVIVFFACVLTFVPFHALAQVDTYVFGPKRSCSNRGNFTVNSTFAGNFNRLISSLSSLTSQPYGFYNLSSGGDSSGESVYAIGLCRREVKRDACLSCIQTAATKLTEQCPRSKQAFIFYTHCMFRYSNRTIYRRKETSPTMFYVAGNTISNNRDEFERLQRGLLDRLKGMAAAGGPNRKYAQGNGTASPGYGRFYGSAQCSPDLSEQDCDDCLTFGFQRIPSCCDAQTGLRWFCPSCNFRFETSRFYELEIDLEADPPVTQPPDDTPTSAAETERTGKGKGGSKVVIAIVVPIVLVALFAVLLCLVLKWKKNKSGNRVIVLGNSHFSGSVVEDEFLNTDSLVIDFEDLKAATNNFSSENELGRGGFGSVCKGVSYHGQEIAVKRLSGNSGQGDIEFKNEIILLAKLQHRNLVRLLGFCIHGQERLLVYEFIKNASLDHFIFDLEKRQLLDWGVRYKMIRGVARGLLYLHEDSRFRIIHLKTDVFSFGVLVIEIITGKRSNNGGSNDDEDSENLLTWVWRSWREDIIKSVIDPSLSTGSTNEILRCIHIGLLCVQESPATRPTMASVALMLNSDSFTLPTPTWPAFVSESVMPQNVSSSSTEELQMSSNDVTISELCPR</sequence>
<gene>
    <name evidence="24" type="ORF">BRARA_K01832</name>
</gene>